<gene>
    <name evidence="1" type="ORF">DHETER_LOCUS8872</name>
</gene>
<evidence type="ECO:0000313" key="2">
    <source>
        <dbReference type="Proteomes" id="UP000789702"/>
    </source>
</evidence>
<accession>A0ACA9N9I0</accession>
<feature type="non-terminal residue" evidence="1">
    <location>
        <position position="1"/>
    </location>
</feature>
<sequence length="208" mass="23757">KRPIQTGEIIIFVKCFNPVTQSLESLGQLCVQKSSKINTIFPLLCEKKQLQQNTPLDVYEEVSPEIIEKKKPKLTFNKSEMQDGDIICFQKVLTNEEIQEQVSAGRIYSIPQFYESLCMSIIVQFKSKCGYKDSVPEFSLILNKNMTYDAVANHVAAHLNTNPSRLRFTSVSEKGKVRNDINMLTDQTLTEMLNSLSCLYYEILDIDV</sequence>
<dbReference type="Proteomes" id="UP000789702">
    <property type="component" value="Unassembled WGS sequence"/>
</dbReference>
<organism evidence="1 2">
    <name type="scientific">Dentiscutata heterogama</name>
    <dbReference type="NCBI Taxonomy" id="1316150"/>
    <lineage>
        <taxon>Eukaryota</taxon>
        <taxon>Fungi</taxon>
        <taxon>Fungi incertae sedis</taxon>
        <taxon>Mucoromycota</taxon>
        <taxon>Glomeromycotina</taxon>
        <taxon>Glomeromycetes</taxon>
        <taxon>Diversisporales</taxon>
        <taxon>Gigasporaceae</taxon>
        <taxon>Dentiscutata</taxon>
    </lineage>
</organism>
<keyword evidence="2" id="KW-1185">Reference proteome</keyword>
<dbReference type="EMBL" id="CAJVPU010014655">
    <property type="protein sequence ID" value="CAG8641635.1"/>
    <property type="molecule type" value="Genomic_DNA"/>
</dbReference>
<name>A0ACA9N9I0_9GLOM</name>
<evidence type="ECO:0000313" key="1">
    <source>
        <dbReference type="EMBL" id="CAG8641635.1"/>
    </source>
</evidence>
<proteinExistence type="predicted"/>
<reference evidence="1" key="1">
    <citation type="submission" date="2021-06" db="EMBL/GenBank/DDBJ databases">
        <authorList>
            <person name="Kallberg Y."/>
            <person name="Tangrot J."/>
            <person name="Rosling A."/>
        </authorList>
    </citation>
    <scope>NUCLEOTIDE SEQUENCE</scope>
    <source>
        <strain evidence="1">IL203A</strain>
    </source>
</reference>
<comment type="caution">
    <text evidence="1">The sequence shown here is derived from an EMBL/GenBank/DDBJ whole genome shotgun (WGS) entry which is preliminary data.</text>
</comment>
<protein>
    <submittedName>
        <fullName evidence="1">7283_t:CDS:1</fullName>
    </submittedName>
</protein>